<dbReference type="AlphaFoldDB" id="A0A3N1D332"/>
<keyword evidence="3" id="KW-0378">Hydrolase</keyword>
<proteinExistence type="inferred from homology"/>
<dbReference type="GO" id="GO:0016787">
    <property type="term" value="F:hydrolase activity"/>
    <property type="evidence" value="ECO:0007669"/>
    <property type="project" value="UniProtKB-KW"/>
</dbReference>
<dbReference type="CDD" id="cd00882">
    <property type="entry name" value="Ras_like_GTPase"/>
    <property type="match status" value="1"/>
</dbReference>
<dbReference type="GO" id="GO:0005525">
    <property type="term" value="F:GTP binding"/>
    <property type="evidence" value="ECO:0007669"/>
    <property type="project" value="UniProtKB-KW"/>
</dbReference>
<accession>A0A3N1D332</accession>
<evidence type="ECO:0000256" key="2">
    <source>
        <dbReference type="ARBA" id="ARBA00022741"/>
    </source>
</evidence>
<keyword evidence="6" id="KW-1185">Reference proteome</keyword>
<evidence type="ECO:0000256" key="1">
    <source>
        <dbReference type="ARBA" id="ARBA00005290"/>
    </source>
</evidence>
<dbReference type="RefSeq" id="WP_123667153.1">
    <property type="nucleotide sequence ID" value="NZ_RJKE01000001.1"/>
</dbReference>
<dbReference type="Proteomes" id="UP000272400">
    <property type="component" value="Unassembled WGS sequence"/>
</dbReference>
<dbReference type="InterPro" id="IPR004130">
    <property type="entry name" value="Gpn"/>
</dbReference>
<sequence>MAYGVSEPDDPVTLKIVVAGGFGVGKTTLVGAVSEIRPLRTEEDLSDLGTAVDDTSGVESKTTTTVALDFGRIRIREGLLLYLFGTPGQSRFWFMWDEIAIGAVGAVVLADTRRLTDCFSSIDYFEKRGLPFIVAVNCFDGAERYDPDTIAIALDLDPGTPVVLCDVRNRESVKEVLIKVIEHSMTR</sequence>
<evidence type="ECO:0000313" key="5">
    <source>
        <dbReference type="EMBL" id="ROO87929.1"/>
    </source>
</evidence>
<comment type="caution">
    <text evidence="5">The sequence shown here is derived from an EMBL/GenBank/DDBJ whole genome shotgun (WGS) entry which is preliminary data.</text>
</comment>
<dbReference type="PANTHER" id="PTHR42708:SF1">
    <property type="entry name" value="GLIDING MOTILITY PROTEIN MGLA"/>
    <property type="match status" value="1"/>
</dbReference>
<keyword evidence="2" id="KW-0547">Nucleotide-binding</keyword>
<dbReference type="Pfam" id="PF03029">
    <property type="entry name" value="ATP_bind_1"/>
    <property type="match status" value="1"/>
</dbReference>
<dbReference type="InterPro" id="IPR052705">
    <property type="entry name" value="Gliding_Motility_GTPase"/>
</dbReference>
<evidence type="ECO:0000313" key="6">
    <source>
        <dbReference type="Proteomes" id="UP000272400"/>
    </source>
</evidence>
<organism evidence="5 6">
    <name type="scientific">Actinocorallia herbida</name>
    <dbReference type="NCBI Taxonomy" id="58109"/>
    <lineage>
        <taxon>Bacteria</taxon>
        <taxon>Bacillati</taxon>
        <taxon>Actinomycetota</taxon>
        <taxon>Actinomycetes</taxon>
        <taxon>Streptosporangiales</taxon>
        <taxon>Thermomonosporaceae</taxon>
        <taxon>Actinocorallia</taxon>
    </lineage>
</organism>
<dbReference type="OrthoDB" id="4303541at2"/>
<evidence type="ECO:0000256" key="3">
    <source>
        <dbReference type="ARBA" id="ARBA00022801"/>
    </source>
</evidence>
<evidence type="ECO:0000256" key="4">
    <source>
        <dbReference type="ARBA" id="ARBA00023134"/>
    </source>
</evidence>
<dbReference type="SUPFAM" id="SSF52540">
    <property type="entry name" value="P-loop containing nucleoside triphosphate hydrolases"/>
    <property type="match status" value="1"/>
</dbReference>
<name>A0A3N1D332_9ACTN</name>
<protein>
    <submittedName>
        <fullName evidence="5">Signal recognition particle receptor subunit beta</fullName>
    </submittedName>
</protein>
<gene>
    <name evidence="5" type="ORF">EDD29_5577</name>
</gene>
<dbReference type="Gene3D" id="3.40.50.300">
    <property type="entry name" value="P-loop containing nucleotide triphosphate hydrolases"/>
    <property type="match status" value="1"/>
</dbReference>
<keyword evidence="4" id="KW-0342">GTP-binding</keyword>
<dbReference type="PANTHER" id="PTHR42708">
    <property type="entry name" value="ATP/GTP-BINDING PROTEIN-RELATED"/>
    <property type="match status" value="1"/>
</dbReference>
<dbReference type="EMBL" id="RJKE01000001">
    <property type="protein sequence ID" value="ROO87929.1"/>
    <property type="molecule type" value="Genomic_DNA"/>
</dbReference>
<reference evidence="5 6" key="1">
    <citation type="submission" date="2018-11" db="EMBL/GenBank/DDBJ databases">
        <title>Sequencing the genomes of 1000 actinobacteria strains.</title>
        <authorList>
            <person name="Klenk H.-P."/>
        </authorList>
    </citation>
    <scope>NUCLEOTIDE SEQUENCE [LARGE SCALE GENOMIC DNA]</scope>
    <source>
        <strain evidence="5 6">DSM 44254</strain>
    </source>
</reference>
<dbReference type="InterPro" id="IPR027417">
    <property type="entry name" value="P-loop_NTPase"/>
</dbReference>
<comment type="similarity">
    <text evidence="1">Belongs to the GPN-loop GTPase family.</text>
</comment>
<keyword evidence="5" id="KW-0675">Receptor</keyword>